<evidence type="ECO:0000256" key="5">
    <source>
        <dbReference type="ARBA" id="ARBA00023180"/>
    </source>
</evidence>
<organism evidence="7 8">
    <name type="scientific">Camellia sinensis</name>
    <name type="common">Tea plant</name>
    <name type="synonym">Thea sinensis</name>
    <dbReference type="NCBI Taxonomy" id="4442"/>
    <lineage>
        <taxon>Eukaryota</taxon>
        <taxon>Viridiplantae</taxon>
        <taxon>Streptophyta</taxon>
        <taxon>Embryophyta</taxon>
        <taxon>Tracheophyta</taxon>
        <taxon>Spermatophyta</taxon>
        <taxon>Magnoliopsida</taxon>
        <taxon>eudicotyledons</taxon>
        <taxon>Gunneridae</taxon>
        <taxon>Pentapetalae</taxon>
        <taxon>asterids</taxon>
        <taxon>Ericales</taxon>
        <taxon>Theaceae</taxon>
        <taxon>Camellia</taxon>
    </lineage>
</organism>
<reference evidence="7 8" key="2">
    <citation type="submission" date="2020-07" db="EMBL/GenBank/DDBJ databases">
        <title>Genome assembly of wild tea tree DASZ reveals pedigree and selection history of tea varieties.</title>
        <authorList>
            <person name="Zhang W."/>
        </authorList>
    </citation>
    <scope>NUCLEOTIDE SEQUENCE [LARGE SCALE GENOMIC DNA]</scope>
    <source>
        <strain evidence="8">cv. G240</strain>
        <tissue evidence="7">Leaf</tissue>
    </source>
</reference>
<dbReference type="Proteomes" id="UP000593564">
    <property type="component" value="Unassembled WGS sequence"/>
</dbReference>
<proteinExistence type="predicted"/>
<sequence length="237" mass="27237">MELRNVSFHMEVSPAHFHKKLDSGDKENKFSIFVHSRPGFLFNKATTRSAYFLNRQKNVKLFRFKSIGCVSVYSVKCLVDWGEASMILAERILLKHALLDPFNERFLFLSHSCIPLYNFSYTYDYIMSTPTSFVDSFADTKEGRYNPKMHPVIPVHNWRKGSQVHGLGNGKGVPYVRATLLPSLRDRHSKLHQTLNSTCRGRPLSKVAITLAGYSLCNLVAAVVVSRSKFRRQDRRY</sequence>
<reference evidence="8" key="1">
    <citation type="journal article" date="2020" name="Nat. Commun.">
        <title>Genome assembly of wild tea tree DASZ reveals pedigree and selection history of tea varieties.</title>
        <authorList>
            <person name="Zhang W."/>
            <person name="Zhang Y."/>
            <person name="Qiu H."/>
            <person name="Guo Y."/>
            <person name="Wan H."/>
            <person name="Zhang X."/>
            <person name="Scossa F."/>
            <person name="Alseekh S."/>
            <person name="Zhang Q."/>
            <person name="Wang P."/>
            <person name="Xu L."/>
            <person name="Schmidt M.H."/>
            <person name="Jia X."/>
            <person name="Li D."/>
            <person name="Zhu A."/>
            <person name="Guo F."/>
            <person name="Chen W."/>
            <person name="Ni D."/>
            <person name="Usadel B."/>
            <person name="Fernie A.R."/>
            <person name="Wen W."/>
        </authorList>
    </citation>
    <scope>NUCLEOTIDE SEQUENCE [LARGE SCALE GENOMIC DNA]</scope>
    <source>
        <strain evidence="8">cv. G240</strain>
    </source>
</reference>
<dbReference type="Pfam" id="PF02485">
    <property type="entry name" value="Branch"/>
    <property type="match status" value="1"/>
</dbReference>
<dbReference type="GO" id="GO:0016757">
    <property type="term" value="F:glycosyltransferase activity"/>
    <property type="evidence" value="ECO:0007669"/>
    <property type="project" value="UniProtKB-KW"/>
</dbReference>
<keyword evidence="2" id="KW-0328">Glycosyltransferase</keyword>
<feature type="transmembrane region" description="Helical" evidence="6">
    <location>
        <begin position="207"/>
        <end position="226"/>
    </location>
</feature>
<evidence type="ECO:0000256" key="6">
    <source>
        <dbReference type="SAM" id="Phobius"/>
    </source>
</evidence>
<dbReference type="AlphaFoldDB" id="A0A7J7GTA2"/>
<dbReference type="EMBL" id="JACBKZ010000008">
    <property type="protein sequence ID" value="KAF5943415.1"/>
    <property type="molecule type" value="Genomic_DNA"/>
</dbReference>
<dbReference type="InterPro" id="IPR003406">
    <property type="entry name" value="Glyco_trans_14"/>
</dbReference>
<dbReference type="PANTHER" id="PTHR31042">
    <property type="entry name" value="CORE-2/I-BRANCHING BETA-1,6-N-ACETYLGLUCOSAMINYLTRANSFERASE FAMILY PROTEIN-RELATED"/>
    <property type="match status" value="1"/>
</dbReference>
<evidence type="ECO:0000313" key="8">
    <source>
        <dbReference type="Proteomes" id="UP000593564"/>
    </source>
</evidence>
<keyword evidence="5" id="KW-0325">Glycoprotein</keyword>
<dbReference type="PANTHER" id="PTHR31042:SF2">
    <property type="entry name" value="GLYCOSYLTRANSFERASE BC10"/>
    <property type="match status" value="1"/>
</dbReference>
<comment type="subcellular location">
    <subcellularLocation>
        <location evidence="1">Membrane</location>
        <topology evidence="1">Single-pass type II membrane protein</topology>
    </subcellularLocation>
</comment>
<keyword evidence="3" id="KW-0808">Transferase</keyword>
<dbReference type="InterPro" id="IPR044174">
    <property type="entry name" value="BC10-like"/>
</dbReference>
<protein>
    <submittedName>
        <fullName evidence="7">Uncharacterized protein</fullName>
    </submittedName>
</protein>
<evidence type="ECO:0000313" key="7">
    <source>
        <dbReference type="EMBL" id="KAF5943415.1"/>
    </source>
</evidence>
<keyword evidence="6" id="KW-0812">Transmembrane</keyword>
<comment type="caution">
    <text evidence="7">The sequence shown here is derived from an EMBL/GenBank/DDBJ whole genome shotgun (WGS) entry which is preliminary data.</text>
</comment>
<accession>A0A7J7GTA2</accession>
<gene>
    <name evidence="7" type="ORF">HYC85_017492</name>
</gene>
<dbReference type="GO" id="GO:0016020">
    <property type="term" value="C:membrane"/>
    <property type="evidence" value="ECO:0007669"/>
    <property type="project" value="UniProtKB-SubCell"/>
</dbReference>
<keyword evidence="6" id="KW-1133">Transmembrane helix</keyword>
<evidence type="ECO:0000256" key="1">
    <source>
        <dbReference type="ARBA" id="ARBA00004606"/>
    </source>
</evidence>
<evidence type="ECO:0000256" key="2">
    <source>
        <dbReference type="ARBA" id="ARBA00022676"/>
    </source>
</evidence>
<evidence type="ECO:0000256" key="3">
    <source>
        <dbReference type="ARBA" id="ARBA00022679"/>
    </source>
</evidence>
<keyword evidence="8" id="KW-1185">Reference proteome</keyword>
<keyword evidence="4 6" id="KW-0472">Membrane</keyword>
<name>A0A7J7GTA2_CAMSI</name>
<evidence type="ECO:0000256" key="4">
    <source>
        <dbReference type="ARBA" id="ARBA00023136"/>
    </source>
</evidence>